<dbReference type="InterPro" id="IPR041479">
    <property type="entry name" value="TetR_CgmR_C"/>
</dbReference>
<evidence type="ECO:0000313" key="6">
    <source>
        <dbReference type="Proteomes" id="UP001368500"/>
    </source>
</evidence>
<feature type="region of interest" description="Disordered" evidence="3">
    <location>
        <begin position="1"/>
        <end position="20"/>
    </location>
</feature>
<evidence type="ECO:0000256" key="2">
    <source>
        <dbReference type="PROSITE-ProRule" id="PRU00335"/>
    </source>
</evidence>
<accession>A0ABU9B8H9</accession>
<dbReference type="InterPro" id="IPR009057">
    <property type="entry name" value="Homeodomain-like_sf"/>
</dbReference>
<dbReference type="Pfam" id="PF17937">
    <property type="entry name" value="TetR_C_28"/>
    <property type="match status" value="1"/>
</dbReference>
<keyword evidence="6" id="KW-1185">Reference proteome</keyword>
<name>A0ABU9B8H9_9BURK</name>
<dbReference type="EMBL" id="JBBUTF010000006">
    <property type="protein sequence ID" value="MEK8025921.1"/>
    <property type="molecule type" value="Genomic_DNA"/>
</dbReference>
<proteinExistence type="predicted"/>
<dbReference type="SUPFAM" id="SSF46689">
    <property type="entry name" value="Homeodomain-like"/>
    <property type="match status" value="1"/>
</dbReference>
<evidence type="ECO:0000313" key="5">
    <source>
        <dbReference type="EMBL" id="MEK8025921.1"/>
    </source>
</evidence>
<sequence>MSSPSAPRPAAAEPRRRDPEAVRGALLDAVTALLAEGQAISIGAVADRAGVSKGAAQHHFGTRAAMLEAVMDACLADFTAQLQAERAAGETDAARAYVRATFRGAPADGLVQWRAMLAALVVERAAARRWADWLDEDRRQDRPADSRDLILRLAADGLWLSDLLGLYRLSADDRTRLEADLLALQHASIGQGAAR</sequence>
<dbReference type="SUPFAM" id="SSF48498">
    <property type="entry name" value="Tetracyclin repressor-like, C-terminal domain"/>
    <property type="match status" value="1"/>
</dbReference>
<dbReference type="RefSeq" id="WP_341373706.1">
    <property type="nucleotide sequence ID" value="NZ_JBBUTF010000006.1"/>
</dbReference>
<organism evidence="5 6">
    <name type="scientific">Pseudaquabacterium rugosum</name>
    <dbReference type="NCBI Taxonomy" id="2984194"/>
    <lineage>
        <taxon>Bacteria</taxon>
        <taxon>Pseudomonadati</taxon>
        <taxon>Pseudomonadota</taxon>
        <taxon>Betaproteobacteria</taxon>
        <taxon>Burkholderiales</taxon>
        <taxon>Sphaerotilaceae</taxon>
        <taxon>Pseudaquabacterium</taxon>
    </lineage>
</organism>
<dbReference type="Proteomes" id="UP001368500">
    <property type="component" value="Unassembled WGS sequence"/>
</dbReference>
<protein>
    <submittedName>
        <fullName evidence="5">TetR/AcrR family transcriptional regulator</fullName>
    </submittedName>
</protein>
<evidence type="ECO:0000256" key="1">
    <source>
        <dbReference type="ARBA" id="ARBA00023125"/>
    </source>
</evidence>
<evidence type="ECO:0000256" key="3">
    <source>
        <dbReference type="SAM" id="MobiDB-lite"/>
    </source>
</evidence>
<gene>
    <name evidence="5" type="ORF">AACH11_08100</name>
</gene>
<dbReference type="InterPro" id="IPR036271">
    <property type="entry name" value="Tet_transcr_reg_TetR-rel_C_sf"/>
</dbReference>
<reference evidence="5 6" key="1">
    <citation type="submission" date="2024-04" db="EMBL/GenBank/DDBJ databases">
        <title>Novel species of the genus Ideonella isolated from streams.</title>
        <authorList>
            <person name="Lu H."/>
        </authorList>
    </citation>
    <scope>NUCLEOTIDE SEQUENCE [LARGE SCALE GENOMIC DNA]</scope>
    <source>
        <strain evidence="5 6">BYS139W</strain>
    </source>
</reference>
<dbReference type="Gene3D" id="1.10.357.10">
    <property type="entry name" value="Tetracycline Repressor, domain 2"/>
    <property type="match status" value="1"/>
</dbReference>
<feature type="DNA-binding region" description="H-T-H motif" evidence="2">
    <location>
        <begin position="41"/>
        <end position="60"/>
    </location>
</feature>
<dbReference type="InterPro" id="IPR001647">
    <property type="entry name" value="HTH_TetR"/>
</dbReference>
<keyword evidence="1 2" id="KW-0238">DNA-binding</keyword>
<feature type="domain" description="HTH tetR-type" evidence="4">
    <location>
        <begin position="20"/>
        <end position="78"/>
    </location>
</feature>
<feature type="compositionally biased region" description="Low complexity" evidence="3">
    <location>
        <begin position="1"/>
        <end position="12"/>
    </location>
</feature>
<dbReference type="PROSITE" id="PS50977">
    <property type="entry name" value="HTH_TETR_2"/>
    <property type="match status" value="1"/>
</dbReference>
<evidence type="ECO:0000259" key="4">
    <source>
        <dbReference type="PROSITE" id="PS50977"/>
    </source>
</evidence>
<comment type="caution">
    <text evidence="5">The sequence shown here is derived from an EMBL/GenBank/DDBJ whole genome shotgun (WGS) entry which is preliminary data.</text>
</comment>
<dbReference type="Pfam" id="PF00440">
    <property type="entry name" value="TetR_N"/>
    <property type="match status" value="1"/>
</dbReference>